<comment type="subcellular location">
    <subcellularLocation>
        <location evidence="1">Cell membrane</location>
        <topology evidence="1">Multi-pass membrane protein</topology>
    </subcellularLocation>
</comment>
<feature type="transmembrane region" description="Helical" evidence="7">
    <location>
        <begin position="160"/>
        <end position="178"/>
    </location>
</feature>
<evidence type="ECO:0000256" key="5">
    <source>
        <dbReference type="ARBA" id="ARBA00022989"/>
    </source>
</evidence>
<evidence type="ECO:0000256" key="3">
    <source>
        <dbReference type="ARBA" id="ARBA00022475"/>
    </source>
</evidence>
<feature type="chain" id="PRO_5039684441" evidence="8">
    <location>
        <begin position="22"/>
        <end position="302"/>
    </location>
</feature>
<keyword evidence="11" id="KW-1185">Reference proteome</keyword>
<keyword evidence="5 7" id="KW-1133">Transmembrane helix</keyword>
<evidence type="ECO:0000256" key="8">
    <source>
        <dbReference type="SAM" id="SignalP"/>
    </source>
</evidence>
<comment type="similarity">
    <text evidence="2">Belongs to the EamA transporter family.</text>
</comment>
<dbReference type="PANTHER" id="PTHR32322">
    <property type="entry name" value="INNER MEMBRANE TRANSPORTER"/>
    <property type="match status" value="1"/>
</dbReference>
<keyword evidence="8" id="KW-0732">Signal</keyword>
<dbReference type="PANTHER" id="PTHR32322:SF18">
    <property type="entry name" value="S-ADENOSYLMETHIONINE_S-ADENOSYLHOMOCYSTEINE TRANSPORTER"/>
    <property type="match status" value="1"/>
</dbReference>
<dbReference type="KEGG" id="lji:ELX58_04850"/>
<feature type="signal peptide" evidence="8">
    <location>
        <begin position="1"/>
        <end position="21"/>
    </location>
</feature>
<evidence type="ECO:0000256" key="4">
    <source>
        <dbReference type="ARBA" id="ARBA00022692"/>
    </source>
</evidence>
<keyword evidence="4 7" id="KW-0812">Transmembrane</keyword>
<feature type="domain" description="EamA" evidence="9">
    <location>
        <begin position="161"/>
        <end position="293"/>
    </location>
</feature>
<feature type="transmembrane region" description="Helical" evidence="7">
    <location>
        <begin position="40"/>
        <end position="61"/>
    </location>
</feature>
<feature type="transmembrane region" description="Helical" evidence="7">
    <location>
        <begin position="129"/>
        <end position="148"/>
    </location>
</feature>
<feature type="transmembrane region" description="Helical" evidence="7">
    <location>
        <begin position="251"/>
        <end position="271"/>
    </location>
</feature>
<protein>
    <submittedName>
        <fullName evidence="10">DMT family transporter</fullName>
    </submittedName>
</protein>
<evidence type="ECO:0000259" key="9">
    <source>
        <dbReference type="Pfam" id="PF00892"/>
    </source>
</evidence>
<accession>A0A4P6ZKY2</accession>
<keyword evidence="6 7" id="KW-0472">Membrane</keyword>
<name>A0A4P6ZKY2_9LACO</name>
<dbReference type="AlphaFoldDB" id="A0A4P6ZKY2"/>
<dbReference type="InterPro" id="IPR000620">
    <property type="entry name" value="EamA_dom"/>
</dbReference>
<dbReference type="Pfam" id="PF00892">
    <property type="entry name" value="EamA"/>
    <property type="match status" value="2"/>
</dbReference>
<proteinExistence type="inferred from homology"/>
<evidence type="ECO:0000313" key="10">
    <source>
        <dbReference type="EMBL" id="QBP18475.1"/>
    </source>
</evidence>
<evidence type="ECO:0000256" key="1">
    <source>
        <dbReference type="ARBA" id="ARBA00004651"/>
    </source>
</evidence>
<feature type="transmembrane region" description="Helical" evidence="7">
    <location>
        <begin position="102"/>
        <end position="122"/>
    </location>
</feature>
<evidence type="ECO:0000256" key="7">
    <source>
        <dbReference type="SAM" id="Phobius"/>
    </source>
</evidence>
<feature type="transmembrane region" description="Helical" evidence="7">
    <location>
        <begin position="277"/>
        <end position="296"/>
    </location>
</feature>
<feature type="transmembrane region" description="Helical" evidence="7">
    <location>
        <begin position="73"/>
        <end position="96"/>
    </location>
</feature>
<dbReference type="RefSeq" id="WP_133442034.1">
    <property type="nucleotide sequence ID" value="NZ_CP034726.1"/>
</dbReference>
<reference evidence="11" key="1">
    <citation type="submission" date="2018-12" db="EMBL/GenBank/DDBJ databases">
        <title>A new species of lactobacillus.</title>
        <authorList>
            <person name="Jian Y."/>
            <person name="Xin L."/>
            <person name="Hong Z.J."/>
            <person name="Ming L.Z."/>
            <person name="Hong X.Z."/>
        </authorList>
    </citation>
    <scope>NUCLEOTIDE SEQUENCE [LARGE SCALE GENOMIC DNA]</scope>
    <source>
        <strain evidence="11">HSLZ-75</strain>
    </source>
</reference>
<dbReference type="OrthoDB" id="9810818at2"/>
<evidence type="ECO:0000256" key="6">
    <source>
        <dbReference type="ARBA" id="ARBA00023136"/>
    </source>
</evidence>
<dbReference type="SUPFAM" id="SSF103481">
    <property type="entry name" value="Multidrug resistance efflux transporter EmrE"/>
    <property type="match status" value="2"/>
</dbReference>
<dbReference type="InterPro" id="IPR037185">
    <property type="entry name" value="EmrE-like"/>
</dbReference>
<evidence type="ECO:0000313" key="11">
    <source>
        <dbReference type="Proteomes" id="UP000294321"/>
    </source>
</evidence>
<sequence>MNKKITKGILLAILASFLCGAADTLLQFVSQNEAVPAKWFLSIRPLFAGIILLLICLMLYGKKIFSVFKDFRSIVCIVCYGIFGMSFNFLASYLCIQDGGNAAMMSILQYLSPLFVLIGTIIFQRSRPLFGDVIVFILAMIGITLVLTKGDLSELSISKISLMWGIGAGLAQALYLTLPRPLIKQHYSPILIVGWGAFISGLAFNIDRPFWIDTPKITPTLVISMSGIILLGTILSFMIFLMASKFAPSEVVSLTDAVEPITAFVLGIIFFSMSVNVIEIIGAVMVIAAITFLQWFHVKAVK</sequence>
<evidence type="ECO:0000256" key="2">
    <source>
        <dbReference type="ARBA" id="ARBA00007362"/>
    </source>
</evidence>
<feature type="transmembrane region" description="Helical" evidence="7">
    <location>
        <begin position="221"/>
        <end position="244"/>
    </location>
</feature>
<organism evidence="10 11">
    <name type="scientific">Acetilactobacillus jinshanensis</name>
    <dbReference type="NCBI Taxonomy" id="1720083"/>
    <lineage>
        <taxon>Bacteria</taxon>
        <taxon>Bacillati</taxon>
        <taxon>Bacillota</taxon>
        <taxon>Bacilli</taxon>
        <taxon>Lactobacillales</taxon>
        <taxon>Lactobacillaceae</taxon>
        <taxon>Acetilactobacillus</taxon>
    </lineage>
</organism>
<dbReference type="GO" id="GO:0005886">
    <property type="term" value="C:plasma membrane"/>
    <property type="evidence" value="ECO:0007669"/>
    <property type="project" value="UniProtKB-SubCell"/>
</dbReference>
<dbReference type="EMBL" id="CP034726">
    <property type="protein sequence ID" value="QBP18475.1"/>
    <property type="molecule type" value="Genomic_DNA"/>
</dbReference>
<gene>
    <name evidence="10" type="ORF">ELX58_04850</name>
</gene>
<keyword evidence="3" id="KW-1003">Cell membrane</keyword>
<feature type="transmembrane region" description="Helical" evidence="7">
    <location>
        <begin position="190"/>
        <end position="206"/>
    </location>
</feature>
<dbReference type="InterPro" id="IPR050638">
    <property type="entry name" value="AA-Vitamin_Transporters"/>
</dbReference>
<dbReference type="Proteomes" id="UP000294321">
    <property type="component" value="Chromosome"/>
</dbReference>
<feature type="domain" description="EamA" evidence="9">
    <location>
        <begin position="7"/>
        <end position="147"/>
    </location>
</feature>